<organism evidence="4">
    <name type="scientific">freshwater metagenome</name>
    <dbReference type="NCBI Taxonomy" id="449393"/>
    <lineage>
        <taxon>unclassified sequences</taxon>
        <taxon>metagenomes</taxon>
        <taxon>ecological metagenomes</taxon>
    </lineage>
</organism>
<dbReference type="GO" id="GO:0016747">
    <property type="term" value="F:acyltransferase activity, transferring groups other than amino-acyl groups"/>
    <property type="evidence" value="ECO:0007669"/>
    <property type="project" value="InterPro"/>
</dbReference>
<dbReference type="InterPro" id="IPR016181">
    <property type="entry name" value="Acyl_CoA_acyltransferase"/>
</dbReference>
<evidence type="ECO:0000313" key="4">
    <source>
        <dbReference type="EMBL" id="CAB4641043.1"/>
    </source>
</evidence>
<feature type="domain" description="N-acetyltransferase" evidence="3">
    <location>
        <begin position="84"/>
        <end position="239"/>
    </location>
</feature>
<protein>
    <submittedName>
        <fullName evidence="4">Unannotated protein</fullName>
    </submittedName>
</protein>
<dbReference type="SUPFAM" id="SSF56399">
    <property type="entry name" value="ADP-ribosylation"/>
    <property type="match status" value="1"/>
</dbReference>
<dbReference type="AlphaFoldDB" id="A0A6J6JYE7"/>
<dbReference type="SUPFAM" id="SSF55729">
    <property type="entry name" value="Acyl-CoA N-acyltransferases (Nat)"/>
    <property type="match status" value="1"/>
</dbReference>
<evidence type="ECO:0000259" key="3">
    <source>
        <dbReference type="PROSITE" id="PS51186"/>
    </source>
</evidence>
<evidence type="ECO:0000256" key="1">
    <source>
        <dbReference type="ARBA" id="ARBA00022679"/>
    </source>
</evidence>
<dbReference type="Pfam" id="PF00583">
    <property type="entry name" value="Acetyltransf_1"/>
    <property type="match status" value="1"/>
</dbReference>
<dbReference type="InterPro" id="IPR009297">
    <property type="entry name" value="DUF952"/>
</dbReference>
<dbReference type="Pfam" id="PF06108">
    <property type="entry name" value="DUF952"/>
    <property type="match status" value="1"/>
</dbReference>
<dbReference type="EMBL" id="CAEZWB010000014">
    <property type="protein sequence ID" value="CAB4641043.1"/>
    <property type="molecule type" value="Genomic_DNA"/>
</dbReference>
<dbReference type="InterPro" id="IPR000182">
    <property type="entry name" value="GNAT_dom"/>
</dbReference>
<dbReference type="Gene3D" id="3.40.630.30">
    <property type="match status" value="1"/>
</dbReference>
<proteinExistence type="predicted"/>
<reference evidence="4" key="1">
    <citation type="submission" date="2020-05" db="EMBL/GenBank/DDBJ databases">
        <authorList>
            <person name="Chiriac C."/>
            <person name="Salcher M."/>
            <person name="Ghai R."/>
            <person name="Kavagutti S V."/>
        </authorList>
    </citation>
    <scope>NUCLEOTIDE SEQUENCE</scope>
</reference>
<name>A0A6J6JYE7_9ZZZZ</name>
<dbReference type="Gene3D" id="3.20.170.20">
    <property type="entry name" value="Protein of unknown function DUF952"/>
    <property type="match status" value="1"/>
</dbReference>
<dbReference type="PROSITE" id="PS51186">
    <property type="entry name" value="GNAT"/>
    <property type="match status" value="1"/>
</dbReference>
<keyword evidence="2" id="KW-0012">Acyltransferase</keyword>
<dbReference type="CDD" id="cd04301">
    <property type="entry name" value="NAT_SF"/>
    <property type="match status" value="1"/>
</dbReference>
<dbReference type="InterPro" id="IPR050832">
    <property type="entry name" value="Bact_Acetyltransf"/>
</dbReference>
<gene>
    <name evidence="4" type="ORF">UFOPK2166_00209</name>
</gene>
<evidence type="ECO:0000256" key="2">
    <source>
        <dbReference type="ARBA" id="ARBA00023315"/>
    </source>
</evidence>
<sequence length="240" mass="26748">MVSVANKYYAGANDMLLLRIDPKLLASPLKWEPPAHIDGSPALPGEPFFPHIYGPINIDAVIEIIEFPSMPDGTFVAPPQLNTFTVHNIAQTPQHWGEAAQWGFEAWAHEFPNDTVQTYLDLYSHSDGRSGRLAETFVAIDSNDMLLGCVTLIDDDELPGATEPGPWVAALFVHPKARECGVANALLTHLISRANQLGFSQLFLYTEDKQSWYEQKGWRYLRSSHLNQLPHVVMQLNIGS</sequence>
<dbReference type="PANTHER" id="PTHR43877">
    <property type="entry name" value="AMINOALKYLPHOSPHONATE N-ACETYLTRANSFERASE-RELATED-RELATED"/>
    <property type="match status" value="1"/>
</dbReference>
<accession>A0A6J6JYE7</accession>
<keyword evidence="1" id="KW-0808">Transferase</keyword>